<sequence>MVEDNTPTNQSARAASEASDVNNAEIQQHSTTNVNNNNNNNNHHHHHHNNNNNNHHHHHHHHHHNQAPPQQPQPQFYQPNPYHIQRQYPHPIYTPQIHQAPQHYYNPTPASPLLTSLYVGDLHYDVNEIILNELFSKVGRNSIASIHVCRDSVTMRSLGYAYVNFYNIHDAERALDTLNYSMIHGRPCRIMWSLRDPTKRRSNIGNIFVKNLEKGVDNALLYDTFSSFGNILSCKVEYEKGVSKGYGYVHFETQEASEKAIEKFNGSSLLGKQVYVEPFVPKVERYKEKNENKLFFRNVDEDVSSEIIQQEISSKVGEIESFTLRVDSNGKSKGLGLVEFKNSEDALKLLVTNDESSQQQQQASIVIEINGKPIIFDKIKNKVERVIEYRKKTSELSLFISNIDEDVDRELLKEEFAKHGNILGIRIVHDENGKNKGYGFISYSEQKEAAAAVEALNGFTFGNKQISVIFSNKDQSTSVHQHNPHHQHPHHPHHHHHHHHSKPSKHIKSIPQQPTTIAYPPGAPFISNYNPRYSHTPNQVYIPQGYYPNPTVAPLSYKPNPKYSKSHSKPTLSTIPNGNSIPTINGKQVGGNNNFRNKRQNGVNPKSSKYNNNNTTTTTSSTSTTPEMENTTPENTTPSIVEEKVQSPTSSLTLESLSNLSNEDARELVGSEIYHMVLSKFPENAAKITGMILESIPDIQEMFNVISSGVIQIKIDQAQSILNEHSNNTPAATNSNNNAEPTLAN</sequence>
<dbReference type="Gene3D" id="3.30.70.330">
    <property type="match status" value="4"/>
</dbReference>
<evidence type="ECO:0000259" key="6">
    <source>
        <dbReference type="PROSITE" id="PS50102"/>
    </source>
</evidence>
<feature type="domain" description="RRM" evidence="6">
    <location>
        <begin position="115"/>
        <end position="195"/>
    </location>
</feature>
<evidence type="ECO:0000256" key="5">
    <source>
        <dbReference type="SAM" id="MobiDB-lite"/>
    </source>
</evidence>
<reference evidence="8" key="1">
    <citation type="submission" date="2020-01" db="EMBL/GenBank/DDBJ databases">
        <title>Development of genomics and gene disruption for Polysphondylium violaceum indicates a role for the polyketide synthase stlB in stalk morphogenesis.</title>
        <authorList>
            <person name="Narita B."/>
            <person name="Kawabe Y."/>
            <person name="Kin K."/>
            <person name="Saito T."/>
            <person name="Gibbs R."/>
            <person name="Kuspa A."/>
            <person name="Muzny D."/>
            <person name="Queller D."/>
            <person name="Richards S."/>
            <person name="Strassman J."/>
            <person name="Sucgang R."/>
            <person name="Worley K."/>
            <person name="Schaap P."/>
        </authorList>
    </citation>
    <scope>NUCLEOTIDE SEQUENCE</scope>
    <source>
        <strain evidence="8">QSvi11</strain>
    </source>
</reference>
<feature type="region of interest" description="Disordered" evidence="5">
    <location>
        <begin position="725"/>
        <end position="745"/>
    </location>
</feature>
<dbReference type="Proteomes" id="UP000695562">
    <property type="component" value="Unassembled WGS sequence"/>
</dbReference>
<evidence type="ECO:0000313" key="9">
    <source>
        <dbReference type="Proteomes" id="UP000695562"/>
    </source>
</evidence>
<accession>A0A8J4PNH1</accession>
<dbReference type="EMBL" id="AJWJ01000621">
    <property type="protein sequence ID" value="KAF2069651.1"/>
    <property type="molecule type" value="Genomic_DNA"/>
</dbReference>
<dbReference type="InterPro" id="IPR045305">
    <property type="entry name" value="RRM2_I_PABPs"/>
</dbReference>
<feature type="compositionally biased region" description="Low complexity" evidence="5">
    <location>
        <begin position="611"/>
        <end position="638"/>
    </location>
</feature>
<name>A0A8J4PNH1_9MYCE</name>
<dbReference type="Pfam" id="PF00658">
    <property type="entry name" value="MLLE"/>
    <property type="match status" value="1"/>
</dbReference>
<organism evidence="8 9">
    <name type="scientific">Polysphondylium violaceum</name>
    <dbReference type="NCBI Taxonomy" id="133409"/>
    <lineage>
        <taxon>Eukaryota</taxon>
        <taxon>Amoebozoa</taxon>
        <taxon>Evosea</taxon>
        <taxon>Eumycetozoa</taxon>
        <taxon>Dictyostelia</taxon>
        <taxon>Dictyosteliales</taxon>
        <taxon>Dictyosteliaceae</taxon>
        <taxon>Polysphondylium</taxon>
    </lineage>
</organism>
<feature type="compositionally biased region" description="Low complexity" evidence="5">
    <location>
        <begin position="726"/>
        <end position="745"/>
    </location>
</feature>
<dbReference type="PANTHER" id="PTHR24012">
    <property type="entry name" value="RNA BINDING PROTEIN"/>
    <property type="match status" value="1"/>
</dbReference>
<protein>
    <recommendedName>
        <fullName evidence="10">Polyadenylate-binding protein</fullName>
    </recommendedName>
</protein>
<feature type="domain" description="PABC" evidence="7">
    <location>
        <begin position="649"/>
        <end position="727"/>
    </location>
</feature>
<dbReference type="PROSITE" id="PS50102">
    <property type="entry name" value="RRM"/>
    <property type="match status" value="4"/>
</dbReference>
<dbReference type="GO" id="GO:0003723">
    <property type="term" value="F:RNA binding"/>
    <property type="evidence" value="ECO:0007669"/>
    <property type="project" value="UniProtKB-UniRule"/>
</dbReference>
<dbReference type="InterPro" id="IPR034364">
    <property type="entry name" value="PABP_RRM1"/>
</dbReference>
<evidence type="ECO:0000313" key="8">
    <source>
        <dbReference type="EMBL" id="KAF2069651.1"/>
    </source>
</evidence>
<evidence type="ECO:0000259" key="7">
    <source>
        <dbReference type="PROSITE" id="PS51309"/>
    </source>
</evidence>
<dbReference type="CDD" id="cd00590">
    <property type="entry name" value="RRM_SF"/>
    <property type="match status" value="2"/>
</dbReference>
<feature type="region of interest" description="Disordered" evidence="5">
    <location>
        <begin position="557"/>
        <end position="648"/>
    </location>
</feature>
<dbReference type="CDD" id="cd12378">
    <property type="entry name" value="RRM1_I_PABPs"/>
    <property type="match status" value="1"/>
</dbReference>
<feature type="domain" description="RRM" evidence="6">
    <location>
        <begin position="205"/>
        <end position="281"/>
    </location>
</feature>
<dbReference type="CDD" id="cd12379">
    <property type="entry name" value="RRM2_I_PABPs"/>
    <property type="match status" value="1"/>
</dbReference>
<dbReference type="InterPro" id="IPR035979">
    <property type="entry name" value="RBD_domain_sf"/>
</dbReference>
<dbReference type="InterPro" id="IPR012677">
    <property type="entry name" value="Nucleotide-bd_a/b_plait_sf"/>
</dbReference>
<evidence type="ECO:0000256" key="3">
    <source>
        <dbReference type="ARBA" id="ARBA00022884"/>
    </source>
</evidence>
<dbReference type="OrthoDB" id="19742at2759"/>
<dbReference type="SMART" id="SM00360">
    <property type="entry name" value="RRM"/>
    <property type="match status" value="4"/>
</dbReference>
<dbReference type="SUPFAM" id="SSF63570">
    <property type="entry name" value="PABC (PABP) domain"/>
    <property type="match status" value="1"/>
</dbReference>
<dbReference type="FunFam" id="3.30.70.330:FF:000003">
    <property type="entry name" value="Polyadenylate-binding protein"/>
    <property type="match status" value="1"/>
</dbReference>
<feature type="domain" description="RRM" evidence="6">
    <location>
        <begin position="292"/>
        <end position="391"/>
    </location>
</feature>
<keyword evidence="2" id="KW-0677">Repeat</keyword>
<keyword evidence="3 4" id="KW-0694">RNA-binding</keyword>
<evidence type="ECO:0000256" key="2">
    <source>
        <dbReference type="ARBA" id="ARBA00022737"/>
    </source>
</evidence>
<feature type="compositionally biased region" description="Polar residues" evidence="5">
    <location>
        <begin position="1"/>
        <end position="34"/>
    </location>
</feature>
<keyword evidence="9" id="KW-1185">Reference proteome</keyword>
<feature type="compositionally biased region" description="Basic residues" evidence="5">
    <location>
        <begin position="482"/>
        <end position="508"/>
    </location>
</feature>
<evidence type="ECO:0008006" key="10">
    <source>
        <dbReference type="Google" id="ProtNLM"/>
    </source>
</evidence>
<dbReference type="InterPro" id="IPR000504">
    <property type="entry name" value="RRM_dom"/>
</dbReference>
<dbReference type="SMART" id="SM00517">
    <property type="entry name" value="PolyA"/>
    <property type="match status" value="1"/>
</dbReference>
<comment type="similarity">
    <text evidence="1">Belongs to the polyadenylate-binding protein type-1 family.</text>
</comment>
<dbReference type="Gene3D" id="1.10.1900.10">
    <property type="entry name" value="c-terminal domain of poly(a) binding protein"/>
    <property type="match status" value="1"/>
</dbReference>
<proteinExistence type="inferred from homology"/>
<dbReference type="SUPFAM" id="SSF54928">
    <property type="entry name" value="RNA-binding domain, RBD"/>
    <property type="match status" value="3"/>
</dbReference>
<comment type="caution">
    <text evidence="8">The sequence shown here is derived from an EMBL/GenBank/DDBJ whole genome shotgun (WGS) entry which is preliminary data.</text>
</comment>
<feature type="region of interest" description="Disordered" evidence="5">
    <location>
        <begin position="1"/>
        <end position="87"/>
    </location>
</feature>
<dbReference type="InterPro" id="IPR002004">
    <property type="entry name" value="PABP_HYD_C"/>
</dbReference>
<dbReference type="Pfam" id="PF00076">
    <property type="entry name" value="RRM_1"/>
    <property type="match status" value="4"/>
</dbReference>
<feature type="domain" description="RRM" evidence="6">
    <location>
        <begin position="396"/>
        <end position="473"/>
    </location>
</feature>
<feature type="region of interest" description="Disordered" evidence="5">
    <location>
        <begin position="474"/>
        <end position="523"/>
    </location>
</feature>
<dbReference type="AlphaFoldDB" id="A0A8J4PNH1"/>
<dbReference type="InterPro" id="IPR036053">
    <property type="entry name" value="PABP-dom"/>
</dbReference>
<feature type="compositionally biased region" description="Basic residues" evidence="5">
    <location>
        <begin position="42"/>
        <end position="65"/>
    </location>
</feature>
<evidence type="ECO:0000256" key="1">
    <source>
        <dbReference type="ARBA" id="ARBA00008557"/>
    </source>
</evidence>
<gene>
    <name evidence="8" type="ORF">CYY_009027</name>
</gene>
<feature type="compositionally biased region" description="Polar residues" evidence="5">
    <location>
        <begin position="569"/>
        <end position="610"/>
    </location>
</feature>
<dbReference type="PROSITE" id="PS51309">
    <property type="entry name" value="PABC"/>
    <property type="match status" value="1"/>
</dbReference>
<evidence type="ECO:0000256" key="4">
    <source>
        <dbReference type="PROSITE-ProRule" id="PRU00176"/>
    </source>
</evidence>